<dbReference type="GeneID" id="91513684"/>
<dbReference type="OrthoDB" id="4504053at2"/>
<gene>
    <name evidence="2" type="ORF">NCAST_20_03190</name>
</gene>
<dbReference type="Proteomes" id="UP000017048">
    <property type="component" value="Unassembled WGS sequence"/>
</dbReference>
<evidence type="ECO:0000256" key="1">
    <source>
        <dbReference type="SAM" id="Phobius"/>
    </source>
</evidence>
<protein>
    <submittedName>
        <fullName evidence="2">Uncharacterized protein</fullName>
    </submittedName>
</protein>
<dbReference type="EMBL" id="BAFO02000020">
    <property type="protein sequence ID" value="GAD83750.1"/>
    <property type="molecule type" value="Genomic_DNA"/>
</dbReference>
<feature type="transmembrane region" description="Helical" evidence="1">
    <location>
        <begin position="26"/>
        <end position="47"/>
    </location>
</feature>
<keyword evidence="1" id="KW-0472">Membrane</keyword>
<accession>U5E8R9</accession>
<organism evidence="2 3">
    <name type="scientific">Nocardia asteroides NBRC 15531</name>
    <dbReference type="NCBI Taxonomy" id="1110697"/>
    <lineage>
        <taxon>Bacteria</taxon>
        <taxon>Bacillati</taxon>
        <taxon>Actinomycetota</taxon>
        <taxon>Actinomycetes</taxon>
        <taxon>Mycobacteriales</taxon>
        <taxon>Nocardiaceae</taxon>
        <taxon>Nocardia</taxon>
    </lineage>
</organism>
<dbReference type="RefSeq" id="WP_019049415.1">
    <property type="nucleotide sequence ID" value="NZ_BAFO02000020.1"/>
</dbReference>
<name>U5E8R9_NOCAS</name>
<keyword evidence="3" id="KW-1185">Reference proteome</keyword>
<keyword evidence="1" id="KW-1133">Transmembrane helix</keyword>
<keyword evidence="1" id="KW-0812">Transmembrane</keyword>
<evidence type="ECO:0000313" key="2">
    <source>
        <dbReference type="EMBL" id="GAD83750.1"/>
    </source>
</evidence>
<proteinExistence type="predicted"/>
<dbReference type="eggNOG" id="ENOG5032C6W">
    <property type="taxonomic scope" value="Bacteria"/>
</dbReference>
<feature type="transmembrane region" description="Helical" evidence="1">
    <location>
        <begin position="67"/>
        <end position="86"/>
    </location>
</feature>
<comment type="caution">
    <text evidence="2">The sequence shown here is derived from an EMBL/GenBank/DDBJ whole genome shotgun (WGS) entry which is preliminary data.</text>
</comment>
<evidence type="ECO:0000313" key="3">
    <source>
        <dbReference type="Proteomes" id="UP000017048"/>
    </source>
</evidence>
<reference evidence="2 3" key="1">
    <citation type="journal article" date="2014" name="BMC Genomics">
        <title>Genome based analysis of type-I polyketide synthase and nonribosomal peptide synthetase gene clusters in seven strains of five representative Nocardia species.</title>
        <authorList>
            <person name="Komaki H."/>
            <person name="Ichikawa N."/>
            <person name="Hosoyama A."/>
            <person name="Takahashi-Nakaguchi A."/>
            <person name="Matsuzawa T."/>
            <person name="Suzuki K."/>
            <person name="Fujita N."/>
            <person name="Gonoi T."/>
        </authorList>
    </citation>
    <scope>NUCLEOTIDE SEQUENCE [LARGE SCALE GENOMIC DNA]</scope>
    <source>
        <strain evidence="2 3">NBRC 15531</strain>
    </source>
</reference>
<dbReference type="STRING" id="1824.SAMN05444423_1011051"/>
<dbReference type="AlphaFoldDB" id="U5E8R9"/>
<sequence length="251" mass="26774">MLQVVLILMGLAGLFSWMAFTSGSAVVGVIFALLALAPIIAIVVVTVRKRTGATGPLFGRQSRAVGVIALVVVLGAVGYAVYWTFWTPKAYEGTLAEVRDMESACHDMGGKFFPGSAEFTGPAPHPVVAFVQDQVGVSQAELGGSQTPREWGGSGLKPADVQLIACLDEPDDGPFLTDCKFTSSSLPLYQGRYEVTIREARTGREVATVRMSGKSTPDCPYSVLTKGEDPKIHTEPDLAEYQRVLGGFVTK</sequence>